<name>A0ABR4E193_9PEZI</name>
<accession>A0ABR4E193</accession>
<evidence type="ECO:0000313" key="2">
    <source>
        <dbReference type="EMBL" id="KAL2276173.1"/>
    </source>
</evidence>
<sequence length="572" mass="61957">MQGKRGDRPAARMIVEPGVETLLTNAKIFQASSTSVSTGKDQQAAFATSLLIGADGTIRHIASSNSGDEEEVVTSARANGAKVHDLQGKTVLPGFFDGHIHLLLLGMSLKKVDLGPCKNLDDIQETIRAYAKSHPDVPRIMCKSWMHMQTPGGVDHSMLDDLDPRPIFVDTKDLHGCWCNQAAIDELDRGLGIGTMPNPPGGTIHRDGEGKPTGFFEEAVVFTIIWPFISRISSVEDRAAAMEAAIEVYNAAGYVGLIDMAMDQSSWDSLLALKARRPDLPMRIAAYWLIRPADEEDCLRQVDYVAEMASKYNATTSPDLKVVGIKLVCDGIVDACTAALSEPYAHTGSMEDPVWTKPMLLPVVRRADEAGLQVALHAIGDLTARNAIDTIEACASPERRPRIEHLELTTPEDAARLGKLGITASVQPVHSDPAILRAWPKLIGEHRCGRAFAYREFADGGALLALGSDAPTAPHSLAANCYVATNRRSAREPDLETVVNGQFALGLCESVVAGTQGSARSCFMDDVTGKLEKGMKADLAVLDMQWDKTQMLKARVTQTWFAGRKVFDDEAN</sequence>
<dbReference type="Proteomes" id="UP001600888">
    <property type="component" value="Unassembled WGS sequence"/>
</dbReference>
<dbReference type="CDD" id="cd01300">
    <property type="entry name" value="YtcJ_like"/>
    <property type="match status" value="1"/>
</dbReference>
<keyword evidence="3" id="KW-1185">Reference proteome</keyword>
<reference evidence="2 3" key="1">
    <citation type="submission" date="2024-03" db="EMBL/GenBank/DDBJ databases">
        <title>A high-quality draft genome sequence of Diaporthe vaccinii, a causative agent of upright dieback and viscid rot disease in cranberry plants.</title>
        <authorList>
            <person name="Sarrasin M."/>
            <person name="Lang B.F."/>
            <person name="Burger G."/>
        </authorList>
    </citation>
    <scope>NUCLEOTIDE SEQUENCE [LARGE SCALE GENOMIC DNA]</scope>
    <source>
        <strain evidence="2 3">IS7</strain>
    </source>
</reference>
<comment type="caution">
    <text evidence="2">The sequence shown here is derived from an EMBL/GenBank/DDBJ whole genome shotgun (WGS) entry which is preliminary data.</text>
</comment>
<dbReference type="PANTHER" id="PTHR22642:SF20">
    <property type="entry name" value="AMIDOHYDROLASE 3 DOMAIN-CONTAINING PROTEIN"/>
    <property type="match status" value="1"/>
</dbReference>
<dbReference type="Pfam" id="PF07969">
    <property type="entry name" value="Amidohydro_3"/>
    <property type="match status" value="1"/>
</dbReference>
<dbReference type="Gene3D" id="2.30.40.10">
    <property type="entry name" value="Urease, subunit C, domain 1"/>
    <property type="match status" value="1"/>
</dbReference>
<dbReference type="InterPro" id="IPR033932">
    <property type="entry name" value="YtcJ-like"/>
</dbReference>
<evidence type="ECO:0000313" key="3">
    <source>
        <dbReference type="Proteomes" id="UP001600888"/>
    </source>
</evidence>
<dbReference type="EMBL" id="JBAWTH010000121">
    <property type="protein sequence ID" value="KAL2276173.1"/>
    <property type="molecule type" value="Genomic_DNA"/>
</dbReference>
<dbReference type="InterPro" id="IPR032466">
    <property type="entry name" value="Metal_Hydrolase"/>
</dbReference>
<dbReference type="SUPFAM" id="SSF51338">
    <property type="entry name" value="Composite domain of metallo-dependent hydrolases"/>
    <property type="match status" value="1"/>
</dbReference>
<dbReference type="PANTHER" id="PTHR22642">
    <property type="entry name" value="IMIDAZOLONEPROPIONASE"/>
    <property type="match status" value="1"/>
</dbReference>
<dbReference type="InterPro" id="IPR011059">
    <property type="entry name" value="Metal-dep_hydrolase_composite"/>
</dbReference>
<gene>
    <name evidence="2" type="ORF">FJTKL_01335</name>
</gene>
<feature type="domain" description="Amidohydrolase 3" evidence="1">
    <location>
        <begin position="83"/>
        <end position="567"/>
    </location>
</feature>
<dbReference type="InterPro" id="IPR013108">
    <property type="entry name" value="Amidohydro_3"/>
</dbReference>
<organism evidence="2 3">
    <name type="scientific">Diaporthe vaccinii</name>
    <dbReference type="NCBI Taxonomy" id="105482"/>
    <lineage>
        <taxon>Eukaryota</taxon>
        <taxon>Fungi</taxon>
        <taxon>Dikarya</taxon>
        <taxon>Ascomycota</taxon>
        <taxon>Pezizomycotina</taxon>
        <taxon>Sordariomycetes</taxon>
        <taxon>Sordariomycetidae</taxon>
        <taxon>Diaporthales</taxon>
        <taxon>Diaporthaceae</taxon>
        <taxon>Diaporthe</taxon>
        <taxon>Diaporthe eres species complex</taxon>
    </lineage>
</organism>
<evidence type="ECO:0000259" key="1">
    <source>
        <dbReference type="Pfam" id="PF07969"/>
    </source>
</evidence>
<dbReference type="Gene3D" id="3.10.310.70">
    <property type="match status" value="1"/>
</dbReference>
<proteinExistence type="predicted"/>
<dbReference type="Gene3D" id="3.20.20.140">
    <property type="entry name" value="Metal-dependent hydrolases"/>
    <property type="match status" value="1"/>
</dbReference>
<dbReference type="SUPFAM" id="SSF51556">
    <property type="entry name" value="Metallo-dependent hydrolases"/>
    <property type="match status" value="1"/>
</dbReference>
<protein>
    <recommendedName>
        <fullName evidence="1">Amidohydrolase 3 domain-containing protein</fullName>
    </recommendedName>
</protein>